<reference evidence="2 3" key="1">
    <citation type="journal article" date="2011" name="Stand. Genomic Sci.">
        <title>Complete genome sequence of Deinococcus maricopensis type strain (LB-34).</title>
        <authorList>
            <person name="Pukall R."/>
            <person name="Zeytun A."/>
            <person name="Lucas S."/>
            <person name="Lapidus A."/>
            <person name="Hammon N."/>
            <person name="Deshpande S."/>
            <person name="Nolan M."/>
            <person name="Cheng J.F."/>
            <person name="Pitluck S."/>
            <person name="Liolios K."/>
            <person name="Pagani I."/>
            <person name="Mikhailova N."/>
            <person name="Ivanova N."/>
            <person name="Mavromatis K."/>
            <person name="Pati A."/>
            <person name="Tapia R."/>
            <person name="Han C."/>
            <person name="Goodwin L."/>
            <person name="Chen A."/>
            <person name="Palaniappan K."/>
            <person name="Land M."/>
            <person name="Hauser L."/>
            <person name="Chang Y.J."/>
            <person name="Jeffries C.D."/>
            <person name="Brambilla E.M."/>
            <person name="Rohde M."/>
            <person name="Goker M."/>
            <person name="Detter J.C."/>
            <person name="Woyke T."/>
            <person name="Bristow J."/>
            <person name="Eisen J.A."/>
            <person name="Markowitz V."/>
            <person name="Hugenholtz P."/>
            <person name="Kyrpides N.C."/>
            <person name="Klenk H.P."/>
        </authorList>
    </citation>
    <scope>NUCLEOTIDE SEQUENCE [LARGE SCALE GENOMIC DNA]</scope>
    <source>
        <strain evidence="3">DSM 21211 / LMG 22137 / NRRL B-23946 / LB-34</strain>
    </source>
</reference>
<evidence type="ECO:0000313" key="2">
    <source>
        <dbReference type="EMBL" id="ADV67900.1"/>
    </source>
</evidence>
<evidence type="ECO:0000313" key="3">
    <source>
        <dbReference type="Proteomes" id="UP000008635"/>
    </source>
</evidence>
<dbReference type="PANTHER" id="PTHR36448:SF2">
    <property type="entry name" value="CUPIN TYPE-1 DOMAIN-CONTAINING PROTEIN"/>
    <property type="match status" value="1"/>
</dbReference>
<proteinExistence type="predicted"/>
<dbReference type="PANTHER" id="PTHR36448">
    <property type="entry name" value="BLR7373 PROTEIN"/>
    <property type="match status" value="1"/>
</dbReference>
<sequence>MATERFAFPDDERTPNNPIPARVYRAALPADANAQAQHFAGHGWTNSWQDGVHPYDHFHTTAHEVLGVARGEATLTLGGERGTSVTVRAGDVIVLPAGTGHKNDGSSEDFLVVGAYAHGLEWDTCRPGDLDLHEARARIQAVPTPDLDPVSGLPWADTE</sequence>
<dbReference type="HOGENOM" id="CLU_084522_1_0_0"/>
<dbReference type="RefSeq" id="WP_013557405.1">
    <property type="nucleotide sequence ID" value="NC_014958.1"/>
</dbReference>
<dbReference type="SUPFAM" id="SSF51182">
    <property type="entry name" value="RmlC-like cupins"/>
    <property type="match status" value="1"/>
</dbReference>
<gene>
    <name evidence="2" type="ordered locus">Deima_2262</name>
</gene>
<dbReference type="OrthoDB" id="9791759at2"/>
<dbReference type="CDD" id="cd02219">
    <property type="entry name" value="cupin_YjlB-like"/>
    <property type="match status" value="1"/>
</dbReference>
<dbReference type="InterPro" id="IPR011051">
    <property type="entry name" value="RmlC_Cupin_sf"/>
</dbReference>
<dbReference type="InterPro" id="IPR014500">
    <property type="entry name" value="UCP019307_cupin"/>
</dbReference>
<dbReference type="AlphaFoldDB" id="E8UA11"/>
<organism evidence="2 3">
    <name type="scientific">Deinococcus maricopensis (strain DSM 21211 / LMG 22137 / NRRL B-23946 / LB-34)</name>
    <dbReference type="NCBI Taxonomy" id="709986"/>
    <lineage>
        <taxon>Bacteria</taxon>
        <taxon>Thermotogati</taxon>
        <taxon>Deinococcota</taxon>
        <taxon>Deinococci</taxon>
        <taxon>Deinococcales</taxon>
        <taxon>Deinococcaceae</taxon>
        <taxon>Deinococcus</taxon>
    </lineage>
</organism>
<dbReference type="Gene3D" id="2.60.120.10">
    <property type="entry name" value="Jelly Rolls"/>
    <property type="match status" value="1"/>
</dbReference>
<dbReference type="EMBL" id="CP002454">
    <property type="protein sequence ID" value="ADV67900.1"/>
    <property type="molecule type" value="Genomic_DNA"/>
</dbReference>
<dbReference type="Proteomes" id="UP000008635">
    <property type="component" value="Chromosome"/>
</dbReference>
<dbReference type="Pfam" id="PF07883">
    <property type="entry name" value="Cupin_2"/>
    <property type="match status" value="1"/>
</dbReference>
<dbReference type="STRING" id="709986.Deima_2262"/>
<dbReference type="InterPro" id="IPR014710">
    <property type="entry name" value="RmlC-like_jellyroll"/>
</dbReference>
<keyword evidence="3" id="KW-1185">Reference proteome</keyword>
<dbReference type="InterPro" id="IPR047121">
    <property type="entry name" value="YjiB-like"/>
</dbReference>
<feature type="domain" description="Cupin type-2" evidence="1">
    <location>
        <begin position="55"/>
        <end position="102"/>
    </location>
</feature>
<dbReference type="PIRSF" id="PIRSF019307">
    <property type="entry name" value="UCP019307"/>
    <property type="match status" value="1"/>
</dbReference>
<dbReference type="KEGG" id="dmr:Deima_2262"/>
<name>E8UA11_DEIML</name>
<protein>
    <submittedName>
        <fullName evidence="2">Cupin 2 conserved barrel domain protein</fullName>
    </submittedName>
</protein>
<dbReference type="eggNOG" id="COG4297">
    <property type="taxonomic scope" value="Bacteria"/>
</dbReference>
<evidence type="ECO:0000259" key="1">
    <source>
        <dbReference type="Pfam" id="PF07883"/>
    </source>
</evidence>
<reference evidence="3" key="2">
    <citation type="submission" date="2011-01" db="EMBL/GenBank/DDBJ databases">
        <title>The complete genome of Deinococcus maricopensis DSM 21211.</title>
        <authorList>
            <consortium name="US DOE Joint Genome Institute (JGI-PGF)"/>
            <person name="Lucas S."/>
            <person name="Copeland A."/>
            <person name="Lapidus A."/>
            <person name="Goodwin L."/>
            <person name="Pitluck S."/>
            <person name="Kyrpides N."/>
            <person name="Mavromatis K."/>
            <person name="Pagani I."/>
            <person name="Ivanova N."/>
            <person name="Ovchinnikova G."/>
            <person name="Zeytun A."/>
            <person name="Detter J.C."/>
            <person name="Han C."/>
            <person name="Land M."/>
            <person name="Hauser L."/>
            <person name="Markowitz V."/>
            <person name="Cheng J.-F."/>
            <person name="Hugenholtz P."/>
            <person name="Woyke T."/>
            <person name="Wu D."/>
            <person name="Pukall R."/>
            <person name="Gehrich-Schroeter G."/>
            <person name="Brambilla E."/>
            <person name="Klenk H.-P."/>
            <person name="Eisen J.A."/>
        </authorList>
    </citation>
    <scope>NUCLEOTIDE SEQUENCE [LARGE SCALE GENOMIC DNA]</scope>
    <source>
        <strain evidence="3">DSM 21211 / LMG 22137 / NRRL B-23946 / LB-34</strain>
    </source>
</reference>
<accession>E8UA11</accession>
<dbReference type="InterPro" id="IPR013096">
    <property type="entry name" value="Cupin_2"/>
</dbReference>